<dbReference type="GO" id="GO:0030145">
    <property type="term" value="F:manganese ion binding"/>
    <property type="evidence" value="ECO:0007669"/>
    <property type="project" value="UniProtKB-UniRule"/>
</dbReference>
<keyword evidence="6 16" id="KW-0540">Nuclease</keyword>
<dbReference type="SUPFAM" id="SSF56300">
    <property type="entry name" value="Metallo-dependent phosphatases"/>
    <property type="match status" value="1"/>
</dbReference>
<evidence type="ECO:0000256" key="8">
    <source>
        <dbReference type="ARBA" id="ARBA00022759"/>
    </source>
</evidence>
<dbReference type="GO" id="GO:0000724">
    <property type="term" value="P:double-strand break repair via homologous recombination"/>
    <property type="evidence" value="ECO:0007669"/>
    <property type="project" value="TreeGrafter"/>
</dbReference>
<accession>A0A4T0FK19</accession>
<dbReference type="SMART" id="SM01347">
    <property type="entry name" value="Mre11_DNA_bind"/>
    <property type="match status" value="1"/>
</dbReference>
<dbReference type="GO" id="GO:0000723">
    <property type="term" value="P:telomere maintenance"/>
    <property type="evidence" value="ECO:0007669"/>
    <property type="project" value="TreeGrafter"/>
</dbReference>
<keyword evidence="11 16" id="KW-0269">Exonuclease</keyword>
<dbReference type="GO" id="GO:0007095">
    <property type="term" value="P:mitotic G2 DNA damage checkpoint signaling"/>
    <property type="evidence" value="ECO:0007669"/>
    <property type="project" value="TreeGrafter"/>
</dbReference>
<dbReference type="GO" id="GO:0042138">
    <property type="term" value="P:meiotic DNA double-strand break formation"/>
    <property type="evidence" value="ECO:0007669"/>
    <property type="project" value="TreeGrafter"/>
</dbReference>
<evidence type="ECO:0000256" key="14">
    <source>
        <dbReference type="ARBA" id="ARBA00023242"/>
    </source>
</evidence>
<evidence type="ECO:0000256" key="16">
    <source>
        <dbReference type="PIRNR" id="PIRNR000882"/>
    </source>
</evidence>
<feature type="compositionally biased region" description="Basic residues" evidence="18">
    <location>
        <begin position="593"/>
        <end position="603"/>
    </location>
</feature>
<evidence type="ECO:0000256" key="15">
    <source>
        <dbReference type="ARBA" id="ARBA00023254"/>
    </source>
</evidence>
<dbReference type="PANTHER" id="PTHR10139:SF1">
    <property type="entry name" value="DOUBLE-STRAND BREAK REPAIR PROTEIN MRE11"/>
    <property type="match status" value="1"/>
</dbReference>
<dbReference type="Gene3D" id="3.60.21.10">
    <property type="match status" value="1"/>
</dbReference>
<dbReference type="GO" id="GO:0006303">
    <property type="term" value="P:double-strand break repair via nonhomologous end joining"/>
    <property type="evidence" value="ECO:0007669"/>
    <property type="project" value="TreeGrafter"/>
</dbReference>
<evidence type="ECO:0000259" key="19">
    <source>
        <dbReference type="SMART" id="SM01347"/>
    </source>
</evidence>
<dbReference type="GO" id="GO:0008296">
    <property type="term" value="F:3'-5'-DNA exonuclease activity"/>
    <property type="evidence" value="ECO:0007669"/>
    <property type="project" value="InterPro"/>
</dbReference>
<dbReference type="InterPro" id="IPR003701">
    <property type="entry name" value="Mre11"/>
</dbReference>
<gene>
    <name evidence="20" type="ORF">E3P99_02858</name>
</gene>
<keyword evidence="15 16" id="KW-0469">Meiosis</keyword>
<dbReference type="InterPro" id="IPR004843">
    <property type="entry name" value="Calcineurin-like_PHP"/>
</dbReference>
<feature type="region of interest" description="Disordered" evidence="18">
    <location>
        <begin position="540"/>
        <end position="687"/>
    </location>
</feature>
<dbReference type="OrthoDB" id="30417at2759"/>
<dbReference type="Pfam" id="PF04152">
    <property type="entry name" value="Mre11_DNA_bind"/>
    <property type="match status" value="1"/>
</dbReference>
<evidence type="ECO:0000256" key="9">
    <source>
        <dbReference type="ARBA" id="ARBA00022763"/>
    </source>
</evidence>
<feature type="domain" description="Mre11 DNA-binding" evidence="19">
    <location>
        <begin position="322"/>
        <end position="494"/>
    </location>
</feature>
<evidence type="ECO:0000256" key="7">
    <source>
        <dbReference type="ARBA" id="ARBA00022723"/>
    </source>
</evidence>
<keyword evidence="13 16" id="KW-0464">Manganese</keyword>
<evidence type="ECO:0000256" key="2">
    <source>
        <dbReference type="ARBA" id="ARBA00004123"/>
    </source>
</evidence>
<dbReference type="GO" id="GO:0097552">
    <property type="term" value="P:mitochondrial double-strand break repair via homologous recombination"/>
    <property type="evidence" value="ECO:0007669"/>
    <property type="project" value="TreeGrafter"/>
</dbReference>
<comment type="function">
    <text evidence="16">Core component of the MRN complex, which plays a central role in double-strand break (DSB) repair, DNA recombination, maintenance of telomere integrity and meiosis. The MRN complex is involved in the repair of DNA double-strand breaks (DSBs) via homologous recombination (HR), an error-free mechanism which primarily occurs during S and G2 phases. The complex (1) mediates the end resection of damaged DNA, which generates proper single-stranded DNA, a key initial steps in HR, and is (2) required for the recruitment of other repair factors and efficient activation of ATM and ATR upon DNA damage. Within the MRN complex, MRE11 possesses both single-strand endonuclease activity and double-strand-specific 3'-5' exonuclease activity. MRE11 first endonucleolytically cleaves the 5' strand at DNA DSB ends to prevent non-homologous end joining (NHEJ) and licence HR. It then generates a single-stranded DNA gap via 3' to 5' exonucleolytic degradation, which is required for single-strand invasion and recombination.</text>
</comment>
<comment type="cofactor">
    <cofactor evidence="1 16">
        <name>Mn(2+)</name>
        <dbReference type="ChEBI" id="CHEBI:29035"/>
    </cofactor>
</comment>
<keyword evidence="5" id="KW-0158">Chromosome</keyword>
<evidence type="ECO:0000256" key="10">
    <source>
        <dbReference type="ARBA" id="ARBA00022801"/>
    </source>
</evidence>
<dbReference type="Proteomes" id="UP000310189">
    <property type="component" value="Unassembled WGS sequence"/>
</dbReference>
<name>A0A4T0FK19_9BASI</name>
<evidence type="ECO:0000256" key="4">
    <source>
        <dbReference type="ARBA" id="ARBA00009028"/>
    </source>
</evidence>
<evidence type="ECO:0000256" key="6">
    <source>
        <dbReference type="ARBA" id="ARBA00022722"/>
    </source>
</evidence>
<protein>
    <recommendedName>
        <fullName evidence="16">Double-strand break repair protein</fullName>
    </recommendedName>
</protein>
<dbReference type="InterPro" id="IPR041796">
    <property type="entry name" value="Mre11_N"/>
</dbReference>
<evidence type="ECO:0000256" key="11">
    <source>
        <dbReference type="ARBA" id="ARBA00022839"/>
    </source>
</evidence>
<evidence type="ECO:0000256" key="3">
    <source>
        <dbReference type="ARBA" id="ARBA00004286"/>
    </source>
</evidence>
<feature type="compositionally biased region" description="Acidic residues" evidence="18">
    <location>
        <begin position="574"/>
        <end position="584"/>
    </location>
</feature>
<dbReference type="FunFam" id="3.60.21.10:FF:000011">
    <property type="entry name" value="Double-strand break repair protein"/>
    <property type="match status" value="1"/>
</dbReference>
<dbReference type="EMBL" id="SPNW01000044">
    <property type="protein sequence ID" value="TIA87995.1"/>
    <property type="molecule type" value="Genomic_DNA"/>
</dbReference>
<keyword evidence="7" id="KW-0479">Metal-binding</keyword>
<keyword evidence="10 16" id="KW-0378">Hydrolase</keyword>
<dbReference type="GO" id="GO:0035861">
    <property type="term" value="C:site of double-strand break"/>
    <property type="evidence" value="ECO:0007669"/>
    <property type="project" value="TreeGrafter"/>
</dbReference>
<evidence type="ECO:0000256" key="13">
    <source>
        <dbReference type="ARBA" id="ARBA00023211"/>
    </source>
</evidence>
<comment type="similarity">
    <text evidence="4 16">Belongs to the MRE11/RAD32 family.</text>
</comment>
<comment type="subcellular location">
    <subcellularLocation>
        <location evidence="3">Chromosome</location>
    </subcellularLocation>
    <subcellularLocation>
        <location evidence="2 16">Nucleus</location>
    </subcellularLocation>
</comment>
<dbReference type="GO" id="GO:0031573">
    <property type="term" value="P:mitotic intra-S DNA damage checkpoint signaling"/>
    <property type="evidence" value="ECO:0007669"/>
    <property type="project" value="TreeGrafter"/>
</dbReference>
<evidence type="ECO:0000313" key="21">
    <source>
        <dbReference type="Proteomes" id="UP000310189"/>
    </source>
</evidence>
<evidence type="ECO:0000256" key="17">
    <source>
        <dbReference type="PIRSR" id="PIRSR000882-1"/>
    </source>
</evidence>
<keyword evidence="8 16" id="KW-0255">Endonuclease</keyword>
<comment type="caution">
    <text evidence="20">The sequence shown here is derived from an EMBL/GenBank/DDBJ whole genome shotgun (WGS) entry which is preliminary data.</text>
</comment>
<dbReference type="AlphaFoldDB" id="A0A4T0FK19"/>
<evidence type="ECO:0000313" key="20">
    <source>
        <dbReference type="EMBL" id="TIA87995.1"/>
    </source>
</evidence>
<dbReference type="GO" id="GO:0030870">
    <property type="term" value="C:Mre11 complex"/>
    <property type="evidence" value="ECO:0007669"/>
    <property type="project" value="UniProtKB-UniRule"/>
</dbReference>
<keyword evidence="21" id="KW-1185">Reference proteome</keyword>
<feature type="compositionally biased region" description="Low complexity" evidence="18">
    <location>
        <begin position="609"/>
        <end position="619"/>
    </location>
</feature>
<feature type="active site" description="Proton donor" evidence="17">
    <location>
        <position position="137"/>
    </location>
</feature>
<keyword evidence="14 16" id="KW-0539">Nucleus</keyword>
<keyword evidence="9 16" id="KW-0227">DNA damage</keyword>
<reference evidence="20 21" key="1">
    <citation type="submission" date="2019-03" db="EMBL/GenBank/DDBJ databases">
        <title>Sequencing 23 genomes of Wallemia ichthyophaga.</title>
        <authorList>
            <person name="Gostincar C."/>
        </authorList>
    </citation>
    <scope>NUCLEOTIDE SEQUENCE [LARGE SCALE GENOMIC DNA]</scope>
    <source>
        <strain evidence="20 21">EXF-5753</strain>
    </source>
</reference>
<dbReference type="GO" id="GO:0000014">
    <property type="term" value="F:single-stranded DNA endodeoxyribonuclease activity"/>
    <property type="evidence" value="ECO:0007669"/>
    <property type="project" value="TreeGrafter"/>
</dbReference>
<sequence>MDDQEQEMRNGNEPSEHDTFKILLCTDLHIGVHERDPVRGSDSINTLKEILDLAVEHDVDFVLCAGDLFHEHKPSSQSVISVMSLLREYCLNDRPVAIQLLSEPYDDKRPEITYPAINYEDTNLNVGLPFFLIHGNHDDPQTVPNWPSGAPSLSAVDHLSTAGLVNYFGKVDVPPLDDAPEEPLDNDRGINVKPILLQKGSSKVALFGIGNIRDQRFNQELKNERVNMYAPLEDADDYFNILLIHQNRINRGALQAVPEHLFDDSISLVVWGHEHDCRIVPEIVSEKPYRITQPGSSVATSLCEGETVPKHVGLLEIHGKDYNLTPLPLKTVRPFVMMDVNLKEVEDERGIQFEDKIGVNKYLRLQIQELIGRAYDEYRERFGSDIPNDEMMLPLVRLRVDYTGFEIGNPQRLGMEFSEKVANPKDLVHFTKKRQQKQKSTVVANEPEMIDDGDDAVVDRTGKLRVEKLVKTFLEAQKLQLLHEDGLQRSVDAFVEKGDTHAIGDSVERMVEHAVEFMSKQTINDVEDDEDIEKAKAYAREKYGQDGDEPAQKSGTKGKGRGGARGRAQQNDADSMEEDSEDEPAPTSTRGRGAARGRGRGKGKTPAPTSTARSRGASSRKGDEDVDESLFHSSDESVQMTQPPRSKSTSARAQALSSRVPQRRRRNQEVYDISSEEEDRTRQRRKH</sequence>
<dbReference type="InterPro" id="IPR038487">
    <property type="entry name" value="Mre11_capping_dom"/>
</dbReference>
<dbReference type="Gene3D" id="3.30.110.110">
    <property type="entry name" value="Mre11, capping domain"/>
    <property type="match status" value="1"/>
</dbReference>
<dbReference type="InterPro" id="IPR029052">
    <property type="entry name" value="Metallo-depent_PP-like"/>
</dbReference>
<keyword evidence="12 16" id="KW-0234">DNA repair</keyword>
<dbReference type="Pfam" id="PF00149">
    <property type="entry name" value="Metallophos"/>
    <property type="match status" value="1"/>
</dbReference>
<evidence type="ECO:0000256" key="1">
    <source>
        <dbReference type="ARBA" id="ARBA00001936"/>
    </source>
</evidence>
<evidence type="ECO:0000256" key="18">
    <source>
        <dbReference type="SAM" id="MobiDB-lite"/>
    </source>
</evidence>
<proteinExistence type="inferred from homology"/>
<dbReference type="PIRSF" id="PIRSF000882">
    <property type="entry name" value="DSB_repair_MRE11"/>
    <property type="match status" value="1"/>
</dbReference>
<dbReference type="PANTHER" id="PTHR10139">
    <property type="entry name" value="DOUBLE-STRAND BREAK REPAIR PROTEIN MRE11"/>
    <property type="match status" value="1"/>
</dbReference>
<feature type="compositionally biased region" description="Polar residues" evidence="18">
    <location>
        <begin position="636"/>
        <end position="660"/>
    </location>
</feature>
<dbReference type="CDD" id="cd00840">
    <property type="entry name" value="MPP_Mre11_N"/>
    <property type="match status" value="1"/>
</dbReference>
<evidence type="ECO:0000256" key="12">
    <source>
        <dbReference type="ARBA" id="ARBA00023204"/>
    </source>
</evidence>
<evidence type="ECO:0000256" key="5">
    <source>
        <dbReference type="ARBA" id="ARBA00022454"/>
    </source>
</evidence>
<organism evidence="20 21">
    <name type="scientific">Wallemia hederae</name>
    <dbReference type="NCBI Taxonomy" id="1540922"/>
    <lineage>
        <taxon>Eukaryota</taxon>
        <taxon>Fungi</taxon>
        <taxon>Dikarya</taxon>
        <taxon>Basidiomycota</taxon>
        <taxon>Wallemiomycotina</taxon>
        <taxon>Wallemiomycetes</taxon>
        <taxon>Wallemiales</taxon>
        <taxon>Wallemiaceae</taxon>
        <taxon>Wallemia</taxon>
    </lineage>
</organism>
<dbReference type="InterPro" id="IPR007281">
    <property type="entry name" value="Mre11_DNA-bd"/>
</dbReference>